<keyword evidence="1" id="KW-0812">Transmembrane</keyword>
<dbReference type="AlphaFoldDB" id="A0A0P0WAS3"/>
<dbReference type="PANTHER" id="PTHR11455:SF50">
    <property type="entry name" value="CRYPTOCHROME-1"/>
    <property type="match status" value="1"/>
</dbReference>
<dbReference type="InterPro" id="IPR006050">
    <property type="entry name" value="DNA_photolyase_N"/>
</dbReference>
<evidence type="ECO:0007829" key="6">
    <source>
        <dbReference type="ProteomicsDB" id="A0A0P0WAS3"/>
    </source>
</evidence>
<dbReference type="InterPro" id="IPR036155">
    <property type="entry name" value="Crypto/Photolyase_N_sf"/>
</dbReference>
<dbReference type="PaxDb" id="39947-A0A0P0WAS3"/>
<keyword evidence="1" id="KW-0472">Membrane</keyword>
<reference evidence="3 4" key="3">
    <citation type="journal article" date="2013" name="Rice">
        <title>Improvement of the Oryza sativa Nipponbare reference genome using next generation sequence and optical map data.</title>
        <authorList>
            <person name="Kawahara Y."/>
            <person name="de la Bastide M."/>
            <person name="Hamilton J.P."/>
            <person name="Kanamori H."/>
            <person name="McCombie W.R."/>
            <person name="Ouyang S."/>
            <person name="Schwartz D.C."/>
            <person name="Tanaka T."/>
            <person name="Wu J."/>
            <person name="Zhou S."/>
            <person name="Childs K.L."/>
            <person name="Davidson R.M."/>
            <person name="Lin H."/>
            <person name="Quesada-Ocampo L."/>
            <person name="Vaillancourt B."/>
            <person name="Sakai H."/>
            <person name="Lee S.S."/>
            <person name="Kim J."/>
            <person name="Numa H."/>
            <person name="Itoh T."/>
            <person name="Buell C.R."/>
            <person name="Matsumoto T."/>
        </authorList>
    </citation>
    <scope>NUCLEOTIDE SEQUENCE [LARGE SCALE GENOMIC DNA]</scope>
    <source>
        <strain evidence="4">cv. Nipponbare</strain>
    </source>
</reference>
<dbReference type="SMR" id="A0A0P0WAS3"/>
<dbReference type="PANTHER" id="PTHR11455">
    <property type="entry name" value="CRYPTOCHROME"/>
    <property type="match status" value="1"/>
</dbReference>
<protein>
    <submittedName>
        <fullName evidence="3">Os04g0452100 protein</fullName>
    </submittedName>
</protein>
<reference evidence="4" key="1">
    <citation type="journal article" date="2005" name="Nature">
        <title>The map-based sequence of the rice genome.</title>
        <authorList>
            <consortium name="International rice genome sequencing project (IRGSP)"/>
            <person name="Matsumoto T."/>
            <person name="Wu J."/>
            <person name="Kanamori H."/>
            <person name="Katayose Y."/>
            <person name="Fujisawa M."/>
            <person name="Namiki N."/>
            <person name="Mizuno H."/>
            <person name="Yamamoto K."/>
            <person name="Antonio B.A."/>
            <person name="Baba T."/>
            <person name="Sakata K."/>
            <person name="Nagamura Y."/>
            <person name="Aoki H."/>
            <person name="Arikawa K."/>
            <person name="Arita K."/>
            <person name="Bito T."/>
            <person name="Chiden Y."/>
            <person name="Fujitsuka N."/>
            <person name="Fukunaka R."/>
            <person name="Hamada M."/>
            <person name="Harada C."/>
            <person name="Hayashi A."/>
            <person name="Hijishita S."/>
            <person name="Honda M."/>
            <person name="Hosokawa S."/>
            <person name="Ichikawa Y."/>
            <person name="Idonuma A."/>
            <person name="Iijima M."/>
            <person name="Ikeda M."/>
            <person name="Ikeno M."/>
            <person name="Ito K."/>
            <person name="Ito S."/>
            <person name="Ito T."/>
            <person name="Ito Y."/>
            <person name="Ito Y."/>
            <person name="Iwabuchi A."/>
            <person name="Kamiya K."/>
            <person name="Karasawa W."/>
            <person name="Kurita K."/>
            <person name="Katagiri S."/>
            <person name="Kikuta A."/>
            <person name="Kobayashi H."/>
            <person name="Kobayashi N."/>
            <person name="Machita K."/>
            <person name="Maehara T."/>
            <person name="Masukawa M."/>
            <person name="Mizubayashi T."/>
            <person name="Mukai Y."/>
            <person name="Nagasaki H."/>
            <person name="Nagata Y."/>
            <person name="Naito S."/>
            <person name="Nakashima M."/>
            <person name="Nakama Y."/>
            <person name="Nakamichi Y."/>
            <person name="Nakamura M."/>
            <person name="Meguro A."/>
            <person name="Negishi M."/>
            <person name="Ohta I."/>
            <person name="Ohta T."/>
            <person name="Okamoto M."/>
            <person name="Ono N."/>
            <person name="Saji S."/>
            <person name="Sakaguchi M."/>
            <person name="Sakai K."/>
            <person name="Shibata M."/>
            <person name="Shimokawa T."/>
            <person name="Song J."/>
            <person name="Takazaki Y."/>
            <person name="Terasawa K."/>
            <person name="Tsugane M."/>
            <person name="Tsuji K."/>
            <person name="Ueda S."/>
            <person name="Waki K."/>
            <person name="Yamagata H."/>
            <person name="Yamamoto M."/>
            <person name="Yamamoto S."/>
            <person name="Yamane H."/>
            <person name="Yoshiki S."/>
            <person name="Yoshihara R."/>
            <person name="Yukawa K."/>
            <person name="Zhong H."/>
            <person name="Yano M."/>
            <person name="Yuan Q."/>
            <person name="Ouyang S."/>
            <person name="Liu J."/>
            <person name="Jones K.M."/>
            <person name="Gansberger K."/>
            <person name="Moffat K."/>
            <person name="Hill J."/>
            <person name="Bera J."/>
            <person name="Fadrosh D."/>
            <person name="Jin S."/>
            <person name="Johri S."/>
            <person name="Kim M."/>
            <person name="Overton L."/>
            <person name="Reardon M."/>
            <person name="Tsitrin T."/>
            <person name="Vuong H."/>
            <person name="Weaver B."/>
            <person name="Ciecko A."/>
            <person name="Tallon L."/>
            <person name="Jackson J."/>
            <person name="Pai G."/>
            <person name="Aken S.V."/>
            <person name="Utterback T."/>
            <person name="Reidmuller S."/>
            <person name="Feldblyum T."/>
            <person name="Hsiao J."/>
            <person name="Zismann V."/>
            <person name="Iobst S."/>
            <person name="de Vazeille A.R."/>
            <person name="Buell C.R."/>
            <person name="Ying K."/>
            <person name="Li Y."/>
            <person name="Lu T."/>
            <person name="Huang Y."/>
            <person name="Zhao Q."/>
            <person name="Feng Q."/>
            <person name="Zhang L."/>
            <person name="Zhu J."/>
            <person name="Weng Q."/>
            <person name="Mu J."/>
            <person name="Lu Y."/>
            <person name="Fan D."/>
            <person name="Liu Y."/>
            <person name="Guan J."/>
            <person name="Zhang Y."/>
            <person name="Yu S."/>
            <person name="Liu X."/>
            <person name="Zhang Y."/>
            <person name="Hong G."/>
            <person name="Han B."/>
            <person name="Choisne N."/>
            <person name="Demange N."/>
            <person name="Orjeda G."/>
            <person name="Samain S."/>
            <person name="Cattolico L."/>
            <person name="Pelletier E."/>
            <person name="Couloux A."/>
            <person name="Segurens B."/>
            <person name="Wincker P."/>
            <person name="D'Hont A."/>
            <person name="Scarpelli C."/>
            <person name="Weissenbach J."/>
            <person name="Salanoubat M."/>
            <person name="Quetier F."/>
            <person name="Yu Y."/>
            <person name="Kim H.R."/>
            <person name="Rambo T."/>
            <person name="Currie J."/>
            <person name="Collura K."/>
            <person name="Luo M."/>
            <person name="Yang T."/>
            <person name="Ammiraju J.S.S."/>
            <person name="Engler F."/>
            <person name="Soderlund C."/>
            <person name="Wing R.A."/>
            <person name="Palmer L.E."/>
            <person name="de la Bastide M."/>
            <person name="Spiegel L."/>
            <person name="Nascimento L."/>
            <person name="Zutavern T."/>
            <person name="O'Shaughnessy A."/>
            <person name="Dike S."/>
            <person name="Dedhia N."/>
            <person name="Preston R."/>
            <person name="Balija V."/>
            <person name="McCombie W.R."/>
            <person name="Chow T."/>
            <person name="Chen H."/>
            <person name="Chung M."/>
            <person name="Chen C."/>
            <person name="Shaw J."/>
            <person name="Wu H."/>
            <person name="Hsiao K."/>
            <person name="Chao Y."/>
            <person name="Chu M."/>
            <person name="Cheng C."/>
            <person name="Hour A."/>
            <person name="Lee P."/>
            <person name="Lin S."/>
            <person name="Lin Y."/>
            <person name="Liou J."/>
            <person name="Liu S."/>
            <person name="Hsing Y."/>
            <person name="Raghuvanshi S."/>
            <person name="Mohanty A."/>
            <person name="Bharti A.K."/>
            <person name="Gaur A."/>
            <person name="Gupta V."/>
            <person name="Kumar D."/>
            <person name="Ravi V."/>
            <person name="Vij S."/>
            <person name="Kapur A."/>
            <person name="Khurana P."/>
            <person name="Khurana P."/>
            <person name="Khurana J.P."/>
            <person name="Tyagi A.K."/>
            <person name="Gaikwad K."/>
            <person name="Singh A."/>
            <person name="Dalal V."/>
            <person name="Srivastava S."/>
            <person name="Dixit A."/>
            <person name="Pal A.K."/>
            <person name="Ghazi I.A."/>
            <person name="Yadav M."/>
            <person name="Pandit A."/>
            <person name="Bhargava A."/>
            <person name="Sureshbabu K."/>
            <person name="Batra K."/>
            <person name="Sharma T.R."/>
            <person name="Mohapatra T."/>
            <person name="Singh N.K."/>
            <person name="Messing J."/>
            <person name="Nelson A.B."/>
            <person name="Fuks G."/>
            <person name="Kavchok S."/>
            <person name="Keizer G."/>
            <person name="Linton E."/>
            <person name="Llaca V."/>
            <person name="Song R."/>
            <person name="Tanyolac B."/>
            <person name="Young S."/>
            <person name="Ho-Il K."/>
            <person name="Hahn J.H."/>
            <person name="Sangsakoo G."/>
            <person name="Vanavichit A."/>
            <person name="de Mattos Luiz.A.T."/>
            <person name="Zimmer P.D."/>
            <person name="Malone G."/>
            <person name="Dellagostin O."/>
            <person name="de Oliveira A.C."/>
            <person name="Bevan M."/>
            <person name="Bancroft I."/>
            <person name="Minx P."/>
            <person name="Cordum H."/>
            <person name="Wilson R."/>
            <person name="Cheng Z."/>
            <person name="Jin W."/>
            <person name="Jiang J."/>
            <person name="Leong S.A."/>
            <person name="Iwama H."/>
            <person name="Gojobori T."/>
            <person name="Itoh T."/>
            <person name="Niimura Y."/>
            <person name="Fujii Y."/>
            <person name="Habara T."/>
            <person name="Sakai H."/>
            <person name="Sato Y."/>
            <person name="Wilson G."/>
            <person name="Kumar K."/>
            <person name="McCouch S."/>
            <person name="Juretic N."/>
            <person name="Hoen D."/>
            <person name="Wright S."/>
            <person name="Bruskiewich R."/>
            <person name="Bureau T."/>
            <person name="Miyao A."/>
            <person name="Hirochika H."/>
            <person name="Nishikawa T."/>
            <person name="Kadowaki K."/>
            <person name="Sugiura M."/>
            <person name="Burr B."/>
            <person name="Sasaki T."/>
        </authorList>
    </citation>
    <scope>NUCLEOTIDE SEQUENCE [LARGE SCALE GENOMIC DNA]</scope>
    <source>
        <strain evidence="4">cv. Nipponbare</strain>
    </source>
</reference>
<keyword evidence="5 6" id="KW-1267">Proteomics identification</keyword>
<dbReference type="InterPro" id="IPR002081">
    <property type="entry name" value="Cryptochrome/DNA_photolyase_1"/>
</dbReference>
<accession>A0A0P0WAS3</accession>
<dbReference type="STRING" id="39947.A0A0P0WAS3"/>
<dbReference type="InterPro" id="IPR014729">
    <property type="entry name" value="Rossmann-like_a/b/a_fold"/>
</dbReference>
<evidence type="ECO:0000313" key="3">
    <source>
        <dbReference type="EMBL" id="BAS89469.1"/>
    </source>
</evidence>
<dbReference type="eggNOG" id="KOG0133">
    <property type="taxonomic scope" value="Eukaryota"/>
</dbReference>
<dbReference type="Proteomes" id="UP000059680">
    <property type="component" value="Chromosome 4"/>
</dbReference>
<proteinExistence type="evidence at protein level"/>
<feature type="transmembrane region" description="Helical" evidence="1">
    <location>
        <begin position="114"/>
        <end position="133"/>
    </location>
</feature>
<sequence>MSVSSSSMGGGGGGDAGGRTVVWFRRDLRVEDNPALAAAARAGGEVVPAYVWAPEEDGPYYPGRVSRWWLSQSLKHLDASLRRLGAGKLVTRRSADAVVALLQLVRDTGATRLFFNHLYGLLLLALCFFYYYFYTRKGDMPFRLFLASKSSHVANLSVRYVDRISWQVHAFRGNSSLKL</sequence>
<evidence type="ECO:0000313" key="4">
    <source>
        <dbReference type="Proteomes" id="UP000059680"/>
    </source>
</evidence>
<keyword evidence="1" id="KW-1133">Transmembrane helix</keyword>
<organism evidence="3 4">
    <name type="scientific">Oryza sativa subsp. japonica</name>
    <name type="common">Rice</name>
    <dbReference type="NCBI Taxonomy" id="39947"/>
    <lineage>
        <taxon>Eukaryota</taxon>
        <taxon>Viridiplantae</taxon>
        <taxon>Streptophyta</taxon>
        <taxon>Embryophyta</taxon>
        <taxon>Tracheophyta</taxon>
        <taxon>Spermatophyta</taxon>
        <taxon>Magnoliopsida</taxon>
        <taxon>Liliopsida</taxon>
        <taxon>Poales</taxon>
        <taxon>Poaceae</taxon>
        <taxon>BOP clade</taxon>
        <taxon>Oryzoideae</taxon>
        <taxon>Oryzeae</taxon>
        <taxon>Oryzinae</taxon>
        <taxon>Oryza</taxon>
        <taxon>Oryza sativa</taxon>
    </lineage>
</organism>
<dbReference type="Pfam" id="PF00875">
    <property type="entry name" value="DNA_photolyase"/>
    <property type="match status" value="1"/>
</dbReference>
<feature type="domain" description="Photolyase/cryptochrome alpha/beta" evidence="2">
    <location>
        <begin position="18"/>
        <end position="150"/>
    </location>
</feature>
<name>A0A0P0WAS3_ORYSJ</name>
<dbReference type="PROSITE" id="PS51645">
    <property type="entry name" value="PHR_CRY_ALPHA_BETA"/>
    <property type="match status" value="1"/>
</dbReference>
<dbReference type="FunCoup" id="A0A0P0WAS3">
    <property type="interactions" value="331"/>
</dbReference>
<evidence type="ECO:0000259" key="2">
    <source>
        <dbReference type="PROSITE" id="PS51645"/>
    </source>
</evidence>
<dbReference type="SUPFAM" id="SSF52425">
    <property type="entry name" value="Cryptochrome/photolyase, N-terminal domain"/>
    <property type="match status" value="1"/>
</dbReference>
<dbReference type="EMBL" id="AP014960">
    <property type="protein sequence ID" value="BAS89469.1"/>
    <property type="molecule type" value="Genomic_DNA"/>
</dbReference>
<reference evidence="3 4" key="2">
    <citation type="journal article" date="2013" name="Plant Cell Physiol.">
        <title>Rice Annotation Project Database (RAP-DB): an integrative and interactive database for rice genomics.</title>
        <authorList>
            <person name="Sakai H."/>
            <person name="Lee S.S."/>
            <person name="Tanaka T."/>
            <person name="Numa H."/>
            <person name="Kim J."/>
            <person name="Kawahara Y."/>
            <person name="Wakimoto H."/>
            <person name="Yang C.C."/>
            <person name="Iwamoto M."/>
            <person name="Abe T."/>
            <person name="Yamada Y."/>
            <person name="Muto A."/>
            <person name="Inokuchi H."/>
            <person name="Ikemura T."/>
            <person name="Matsumoto T."/>
            <person name="Sasaki T."/>
            <person name="Itoh T."/>
        </authorList>
    </citation>
    <scope>NUCLEOTIDE SEQUENCE [LARGE SCALE GENOMIC DNA]</scope>
    <source>
        <strain evidence="4">cv. Nipponbare</strain>
    </source>
</reference>
<evidence type="ECO:0007829" key="5">
    <source>
        <dbReference type="PeptideAtlas" id="A0A0P0WAS3"/>
    </source>
</evidence>
<keyword evidence="4" id="KW-1185">Reference proteome</keyword>
<dbReference type="InParanoid" id="A0A0P0WAS3"/>
<dbReference type="Gene3D" id="3.40.50.620">
    <property type="entry name" value="HUPs"/>
    <property type="match status" value="1"/>
</dbReference>
<gene>
    <name evidence="3" type="ordered locus">Os04g0452100</name>
    <name evidence="3" type="ORF">OSNPB_040452100</name>
</gene>
<dbReference type="OMA" id="VDRISWQ"/>
<evidence type="ECO:0000256" key="1">
    <source>
        <dbReference type="SAM" id="Phobius"/>
    </source>
</evidence>